<feature type="chain" id="PRO_5039498525" evidence="6">
    <location>
        <begin position="23"/>
        <end position="505"/>
    </location>
</feature>
<dbReference type="OrthoDB" id="545125at2"/>
<dbReference type="PROSITE" id="PS00862">
    <property type="entry name" value="OX2_COVAL_FAD"/>
    <property type="match status" value="1"/>
</dbReference>
<dbReference type="Pfam" id="PF08031">
    <property type="entry name" value="BBE"/>
    <property type="match status" value="1"/>
</dbReference>
<keyword evidence="5" id="KW-0560">Oxidoreductase</keyword>
<evidence type="ECO:0000259" key="7">
    <source>
        <dbReference type="PROSITE" id="PS51387"/>
    </source>
</evidence>
<name>A0A1M7I679_9ACTN</name>
<dbReference type="InterPro" id="IPR006311">
    <property type="entry name" value="TAT_signal"/>
</dbReference>
<accession>A0A1M7I679</accession>
<dbReference type="STRING" id="310782.SAMN05216499_110159"/>
<dbReference type="Proteomes" id="UP000184111">
    <property type="component" value="Unassembled WGS sequence"/>
</dbReference>
<feature type="domain" description="FAD-binding PCMH-type" evidence="7">
    <location>
        <begin position="66"/>
        <end position="235"/>
    </location>
</feature>
<dbReference type="InterPro" id="IPR036318">
    <property type="entry name" value="FAD-bd_PCMH-like_sf"/>
</dbReference>
<evidence type="ECO:0000256" key="3">
    <source>
        <dbReference type="ARBA" id="ARBA00022630"/>
    </source>
</evidence>
<dbReference type="PANTHER" id="PTHR42973">
    <property type="entry name" value="BINDING OXIDOREDUCTASE, PUTATIVE (AFU_ORTHOLOGUE AFUA_1G17690)-RELATED"/>
    <property type="match status" value="1"/>
</dbReference>
<evidence type="ECO:0000256" key="1">
    <source>
        <dbReference type="ARBA" id="ARBA00001974"/>
    </source>
</evidence>
<dbReference type="PROSITE" id="PS51387">
    <property type="entry name" value="FAD_PCMH"/>
    <property type="match status" value="1"/>
</dbReference>
<evidence type="ECO:0000256" key="5">
    <source>
        <dbReference type="ARBA" id="ARBA00023002"/>
    </source>
</evidence>
<dbReference type="Gene3D" id="3.30.465.10">
    <property type="match status" value="1"/>
</dbReference>
<organism evidence="8 9">
    <name type="scientific">Actinacidiphila paucisporea</name>
    <dbReference type="NCBI Taxonomy" id="310782"/>
    <lineage>
        <taxon>Bacteria</taxon>
        <taxon>Bacillati</taxon>
        <taxon>Actinomycetota</taxon>
        <taxon>Actinomycetes</taxon>
        <taxon>Kitasatosporales</taxon>
        <taxon>Streptomycetaceae</taxon>
        <taxon>Actinacidiphila</taxon>
    </lineage>
</organism>
<protein>
    <submittedName>
        <fullName evidence="8">FAD/FMN-containing dehydrogenase</fullName>
    </submittedName>
</protein>
<keyword evidence="9" id="KW-1185">Reference proteome</keyword>
<dbReference type="RefSeq" id="WP_073499309.1">
    <property type="nucleotide sequence ID" value="NZ_FRBI01000010.1"/>
</dbReference>
<proteinExistence type="inferred from homology"/>
<dbReference type="PANTHER" id="PTHR42973:SF39">
    <property type="entry name" value="FAD-BINDING PCMH-TYPE DOMAIN-CONTAINING PROTEIN"/>
    <property type="match status" value="1"/>
</dbReference>
<reference evidence="8 9" key="1">
    <citation type="submission" date="2016-11" db="EMBL/GenBank/DDBJ databases">
        <authorList>
            <person name="Jaros S."/>
            <person name="Januszkiewicz K."/>
            <person name="Wedrychowicz H."/>
        </authorList>
    </citation>
    <scope>NUCLEOTIDE SEQUENCE [LARGE SCALE GENOMIC DNA]</scope>
    <source>
        <strain evidence="8 9">CGMCC 4.2025</strain>
    </source>
</reference>
<dbReference type="AlphaFoldDB" id="A0A1M7I679"/>
<dbReference type="InterPro" id="IPR016167">
    <property type="entry name" value="FAD-bd_PCMH_sub1"/>
</dbReference>
<evidence type="ECO:0000256" key="2">
    <source>
        <dbReference type="ARBA" id="ARBA00005466"/>
    </source>
</evidence>
<dbReference type="EMBL" id="FRBI01000010">
    <property type="protein sequence ID" value="SHM36291.1"/>
    <property type="molecule type" value="Genomic_DNA"/>
</dbReference>
<feature type="signal peptide" evidence="6">
    <location>
        <begin position="1"/>
        <end position="22"/>
    </location>
</feature>
<sequence length="505" mass="53766">MINRRSFLAGAGGAAVAGTVLAGATQAKANASATKWSRLGDRLQGRLVLPTDADYQKAKQLYQVEFDSTNPKAVAYCASPADVAACLRFAEGEGIPVAARSGGHSAAGYSTTPGLVVDVSSLNSVVPGDGTVRIGTGAQLVDIMDTLAPSGLGISGGYCPTVAAGGFFQGGGMGLFTRSIGIAADKVTSAQVVLADGRTVTASPDSHKDLFWALRGGGGGNFGVVTSYDVTPSPLTNVAAINMVWPFDQALDMLDGWARWLPDAPWTIGSGVNVTLTDAGPGTVPSAAVFLASVDTGPAFDAEIARLLSLVGRPTVFQQKFTAPYRNVLMQLYQCSELSVQQCHRVDTSADGHIQRPAFGAWRSRLFEDAMPREGWSKALDAFVDHRYPGQMRQLQISALGGQANTLPRDASAYVHRDSLFSVSFLTSEAAAPVPTEAKEAAWAYVDGGFAAIDPYSNGETYQNFIDPRLPDWRRSYYAENYPRLARVKSKYDPYQFFRFAQSVR</sequence>
<dbReference type="InterPro" id="IPR012951">
    <property type="entry name" value="BBE"/>
</dbReference>
<comment type="similarity">
    <text evidence="2">Belongs to the oxygen-dependent FAD-linked oxidoreductase family.</text>
</comment>
<dbReference type="Pfam" id="PF01565">
    <property type="entry name" value="FAD_binding_4"/>
    <property type="match status" value="1"/>
</dbReference>
<dbReference type="InterPro" id="IPR050416">
    <property type="entry name" value="FAD-linked_Oxidoreductase"/>
</dbReference>
<dbReference type="GO" id="GO:0016491">
    <property type="term" value="F:oxidoreductase activity"/>
    <property type="evidence" value="ECO:0007669"/>
    <property type="project" value="UniProtKB-KW"/>
</dbReference>
<dbReference type="InterPro" id="IPR006093">
    <property type="entry name" value="Oxy_OxRdtase_FAD_BS"/>
</dbReference>
<evidence type="ECO:0000256" key="6">
    <source>
        <dbReference type="SAM" id="SignalP"/>
    </source>
</evidence>
<keyword evidence="6" id="KW-0732">Signal</keyword>
<dbReference type="GO" id="GO:0071949">
    <property type="term" value="F:FAD binding"/>
    <property type="evidence" value="ECO:0007669"/>
    <property type="project" value="InterPro"/>
</dbReference>
<dbReference type="InterPro" id="IPR016169">
    <property type="entry name" value="FAD-bd_PCMH_sub2"/>
</dbReference>
<evidence type="ECO:0000313" key="9">
    <source>
        <dbReference type="Proteomes" id="UP000184111"/>
    </source>
</evidence>
<keyword evidence="3" id="KW-0285">Flavoprotein</keyword>
<comment type="cofactor">
    <cofactor evidence="1">
        <name>FAD</name>
        <dbReference type="ChEBI" id="CHEBI:57692"/>
    </cofactor>
</comment>
<gene>
    <name evidence="8" type="ORF">SAMN05216499_110159</name>
</gene>
<evidence type="ECO:0000313" key="8">
    <source>
        <dbReference type="EMBL" id="SHM36291.1"/>
    </source>
</evidence>
<dbReference type="PROSITE" id="PS51318">
    <property type="entry name" value="TAT"/>
    <property type="match status" value="1"/>
</dbReference>
<dbReference type="SUPFAM" id="SSF56176">
    <property type="entry name" value="FAD-binding/transporter-associated domain-like"/>
    <property type="match status" value="1"/>
</dbReference>
<dbReference type="InterPro" id="IPR006094">
    <property type="entry name" value="Oxid_FAD_bind_N"/>
</dbReference>
<dbReference type="Gene3D" id="3.30.43.10">
    <property type="entry name" value="Uridine Diphospho-n-acetylenolpyruvylglucosamine Reductase, domain 2"/>
    <property type="match status" value="1"/>
</dbReference>
<dbReference type="InterPro" id="IPR016166">
    <property type="entry name" value="FAD-bd_PCMH"/>
</dbReference>
<keyword evidence="4" id="KW-0274">FAD</keyword>
<dbReference type="Gene3D" id="3.40.462.20">
    <property type="match status" value="1"/>
</dbReference>
<evidence type="ECO:0000256" key="4">
    <source>
        <dbReference type="ARBA" id="ARBA00022827"/>
    </source>
</evidence>